<evidence type="ECO:0000313" key="1">
    <source>
        <dbReference type="EMBL" id="VDP59698.1"/>
    </source>
</evidence>
<reference evidence="1 2" key="1">
    <citation type="submission" date="2018-11" db="EMBL/GenBank/DDBJ databases">
        <authorList>
            <consortium name="Pathogen Informatics"/>
        </authorList>
    </citation>
    <scope>NUCLEOTIDE SEQUENCE [LARGE SCALE GENOMIC DNA]</scope>
    <source>
        <strain>Denwood</strain>
        <strain evidence="2">Zambia</strain>
    </source>
</reference>
<dbReference type="EMBL" id="UZAL01031973">
    <property type="protein sequence ID" value="VDP59698.1"/>
    <property type="molecule type" value="Genomic_DNA"/>
</dbReference>
<organism evidence="1 2">
    <name type="scientific">Schistosoma mattheei</name>
    <dbReference type="NCBI Taxonomy" id="31246"/>
    <lineage>
        <taxon>Eukaryota</taxon>
        <taxon>Metazoa</taxon>
        <taxon>Spiralia</taxon>
        <taxon>Lophotrochozoa</taxon>
        <taxon>Platyhelminthes</taxon>
        <taxon>Trematoda</taxon>
        <taxon>Digenea</taxon>
        <taxon>Strigeidida</taxon>
        <taxon>Schistosomatoidea</taxon>
        <taxon>Schistosomatidae</taxon>
        <taxon>Schistosoma</taxon>
    </lineage>
</organism>
<sequence length="77" mass="8682">MENLDSHSTSEAFEDCLERFIIWGMIKKDVNGIATVARFFTLIGKETYSSLKCLAFPMKSTSLPNATLKEVLLNHVE</sequence>
<keyword evidence="2" id="KW-1185">Reference proteome</keyword>
<accession>A0A183PC70</accession>
<dbReference type="Proteomes" id="UP000269396">
    <property type="component" value="Unassembled WGS sequence"/>
</dbReference>
<gene>
    <name evidence="1" type="ORF">SMTD_LOCUS11956</name>
</gene>
<proteinExistence type="predicted"/>
<dbReference type="AlphaFoldDB" id="A0A183PC70"/>
<evidence type="ECO:0000313" key="2">
    <source>
        <dbReference type="Proteomes" id="UP000269396"/>
    </source>
</evidence>
<name>A0A183PC70_9TREM</name>
<protein>
    <submittedName>
        <fullName evidence="1">Uncharacterized protein</fullName>
    </submittedName>
</protein>